<dbReference type="InterPro" id="IPR000510">
    <property type="entry name" value="Nase/OxRdtase_comp1"/>
</dbReference>
<accession>A0A1H0AZH5</accession>
<sequence>MLTRIGKAVDMQGAAVKIKEAVYPNPFESGLEYTPPARGTWNIVHTNMLVPESHQVYICAAGCLRGVVLTAAEMGAMDRFSSILVEEHNLMDGSMENLIIDGVGDILDRLPRRPKVMFIYPACIHRFMGCDMSAVYVQLQRRYPDIGFGECYMDPIMRKSGLTAEARTRWQLYHFLTPQEHDWKSVNIIGNNLPTSEDSELVRLIKDNGFILRDLTLCRTYEEYLEMGKSAVNISYNPQMIYGGQQMEKSLGQKNIYIPLSFDCLEIRNELYQLADFLGVQHLDYSPNMLQCERSLAKAKDVIGDTAIALDYAVTFRPFSLARLLLDHGFNVTRMYVDTIPSEDKADFEYLQQCYPNLMLYATVHAKMRVMDRYTTEPLLAIGQKAAYFTGTRHFVDIAECGGFYGFTGISHMAARMVEAFLEEKDARDYIQIKGWRCRTCR</sequence>
<evidence type="ECO:0000313" key="2">
    <source>
        <dbReference type="EMBL" id="SDN38646.1"/>
    </source>
</evidence>
<reference evidence="2 3" key="1">
    <citation type="submission" date="2016-10" db="EMBL/GenBank/DDBJ databases">
        <authorList>
            <person name="de Groot N.N."/>
        </authorList>
    </citation>
    <scope>NUCLEOTIDE SEQUENCE [LARGE SCALE GENOMIC DNA]</scope>
    <source>
        <strain evidence="2 3">DSM 16981</strain>
    </source>
</reference>
<dbReference type="STRING" id="349095.SAMN05660299_02627"/>
<name>A0A1H0AZH5_9FIRM</name>
<dbReference type="EMBL" id="FNHQ01000044">
    <property type="protein sequence ID" value="SDN38646.1"/>
    <property type="molecule type" value="Genomic_DNA"/>
</dbReference>
<dbReference type="AlphaFoldDB" id="A0A1H0AZH5"/>
<dbReference type="Gene3D" id="3.40.50.1980">
    <property type="entry name" value="Nitrogenase molybdenum iron protein domain"/>
    <property type="match status" value="1"/>
</dbReference>
<dbReference type="GO" id="GO:0016491">
    <property type="term" value="F:oxidoreductase activity"/>
    <property type="evidence" value="ECO:0007669"/>
    <property type="project" value="InterPro"/>
</dbReference>
<dbReference type="Pfam" id="PF00148">
    <property type="entry name" value="Oxidored_nitro"/>
    <property type="match status" value="1"/>
</dbReference>
<gene>
    <name evidence="2" type="ORF">SAMN05660299_02627</name>
</gene>
<protein>
    <submittedName>
        <fullName evidence="2">Nitrogenase component 1 type Oxidoreductase</fullName>
    </submittedName>
</protein>
<feature type="domain" description="Nitrogenase/oxidoreductase component 1" evidence="1">
    <location>
        <begin position="101"/>
        <end position="419"/>
    </location>
</feature>
<organism evidence="2 3">
    <name type="scientific">Megasphaera paucivorans</name>
    <dbReference type="NCBI Taxonomy" id="349095"/>
    <lineage>
        <taxon>Bacteria</taxon>
        <taxon>Bacillati</taxon>
        <taxon>Bacillota</taxon>
        <taxon>Negativicutes</taxon>
        <taxon>Veillonellales</taxon>
        <taxon>Veillonellaceae</taxon>
        <taxon>Megasphaera</taxon>
    </lineage>
</organism>
<dbReference type="OrthoDB" id="4959at2"/>
<keyword evidence="3" id="KW-1185">Reference proteome</keyword>
<evidence type="ECO:0000313" key="3">
    <source>
        <dbReference type="Proteomes" id="UP000199309"/>
    </source>
</evidence>
<dbReference type="SUPFAM" id="SSF53807">
    <property type="entry name" value="Helical backbone' metal receptor"/>
    <property type="match status" value="1"/>
</dbReference>
<dbReference type="RefSeq" id="WP_091652785.1">
    <property type="nucleotide sequence ID" value="NZ_FNHQ01000044.1"/>
</dbReference>
<evidence type="ECO:0000259" key="1">
    <source>
        <dbReference type="Pfam" id="PF00148"/>
    </source>
</evidence>
<proteinExistence type="predicted"/>
<dbReference type="Proteomes" id="UP000199309">
    <property type="component" value="Unassembled WGS sequence"/>
</dbReference>